<proteinExistence type="predicted"/>
<dbReference type="VEuPathDB" id="FungiDB:EYZ11_010601"/>
<reference evidence="1 2" key="1">
    <citation type="submission" date="2019-03" db="EMBL/GenBank/DDBJ databases">
        <title>The genome sequence of a newly discovered highly antifungal drug resistant Aspergillus species, Aspergillus tanneri NIH 1004.</title>
        <authorList>
            <person name="Mounaud S."/>
            <person name="Singh I."/>
            <person name="Joardar V."/>
            <person name="Pakala S."/>
            <person name="Pakala S."/>
            <person name="Venepally P."/>
            <person name="Hoover J."/>
            <person name="Nierman W."/>
            <person name="Chung J."/>
            <person name="Losada L."/>
        </authorList>
    </citation>
    <scope>NUCLEOTIDE SEQUENCE [LARGE SCALE GENOMIC DNA]</scope>
    <source>
        <strain evidence="1 2">NIH1004</strain>
    </source>
</reference>
<protein>
    <submittedName>
        <fullName evidence="1">Uncharacterized protein</fullName>
    </submittedName>
</protein>
<gene>
    <name evidence="1" type="ORF">EYZ11_010601</name>
</gene>
<sequence>MLASLQCATDYAILIKQASASTGPTIPRPGTGVRSSG</sequence>
<dbReference type="AlphaFoldDB" id="A0A4S3J4W7"/>
<organism evidence="1 2">
    <name type="scientific">Aspergillus tanneri</name>
    <dbReference type="NCBI Taxonomy" id="1220188"/>
    <lineage>
        <taxon>Eukaryota</taxon>
        <taxon>Fungi</taxon>
        <taxon>Dikarya</taxon>
        <taxon>Ascomycota</taxon>
        <taxon>Pezizomycotina</taxon>
        <taxon>Eurotiomycetes</taxon>
        <taxon>Eurotiomycetidae</taxon>
        <taxon>Eurotiales</taxon>
        <taxon>Aspergillaceae</taxon>
        <taxon>Aspergillus</taxon>
        <taxon>Aspergillus subgen. Circumdati</taxon>
    </lineage>
</organism>
<name>A0A4S3J4W7_9EURO</name>
<comment type="caution">
    <text evidence="1">The sequence shown here is derived from an EMBL/GenBank/DDBJ whole genome shotgun (WGS) entry which is preliminary data.</text>
</comment>
<dbReference type="EMBL" id="SOSA01000582">
    <property type="protein sequence ID" value="THC89936.1"/>
    <property type="molecule type" value="Genomic_DNA"/>
</dbReference>
<evidence type="ECO:0000313" key="2">
    <source>
        <dbReference type="Proteomes" id="UP000308092"/>
    </source>
</evidence>
<evidence type="ECO:0000313" key="1">
    <source>
        <dbReference type="EMBL" id="THC89936.1"/>
    </source>
</evidence>
<keyword evidence="2" id="KW-1185">Reference proteome</keyword>
<dbReference type="Proteomes" id="UP000308092">
    <property type="component" value="Unassembled WGS sequence"/>
</dbReference>
<accession>A0A4S3J4W7</accession>